<accession>A0A645D7H8</accession>
<protein>
    <submittedName>
        <fullName evidence="1">Uncharacterized protein</fullName>
    </submittedName>
</protein>
<evidence type="ECO:0000313" key="1">
    <source>
        <dbReference type="EMBL" id="MPM85179.1"/>
    </source>
</evidence>
<comment type="caution">
    <text evidence="1">The sequence shown here is derived from an EMBL/GenBank/DDBJ whole genome shotgun (WGS) entry which is preliminary data.</text>
</comment>
<gene>
    <name evidence="1" type="ORF">SDC9_132257</name>
</gene>
<sequence length="103" mass="10989">MHAAQQHVLVQAGQIHLRVLAQRIGHLLDLVALAVMLDMIGIGGQQADAENRADFFGGHVHDERVILSVGMELSADGYGQSFIKPGSSPAQRLLADDYIGSSS</sequence>
<proteinExistence type="predicted"/>
<organism evidence="1">
    <name type="scientific">bioreactor metagenome</name>
    <dbReference type="NCBI Taxonomy" id="1076179"/>
    <lineage>
        <taxon>unclassified sequences</taxon>
        <taxon>metagenomes</taxon>
        <taxon>ecological metagenomes</taxon>
    </lineage>
</organism>
<dbReference type="AlphaFoldDB" id="A0A645D7H8"/>
<reference evidence="1" key="1">
    <citation type="submission" date="2019-08" db="EMBL/GenBank/DDBJ databases">
        <authorList>
            <person name="Kucharzyk K."/>
            <person name="Murdoch R.W."/>
            <person name="Higgins S."/>
            <person name="Loffler F."/>
        </authorList>
    </citation>
    <scope>NUCLEOTIDE SEQUENCE</scope>
</reference>
<name>A0A645D7H8_9ZZZZ</name>
<dbReference type="EMBL" id="VSSQ01033545">
    <property type="protein sequence ID" value="MPM85179.1"/>
    <property type="molecule type" value="Genomic_DNA"/>
</dbReference>